<keyword evidence="1" id="KW-1133">Transmembrane helix</keyword>
<feature type="transmembrane region" description="Helical" evidence="1">
    <location>
        <begin position="253"/>
        <end position="272"/>
    </location>
</feature>
<proteinExistence type="predicted"/>
<protein>
    <submittedName>
        <fullName evidence="3">Arabinofuranosyltransferase</fullName>
    </submittedName>
</protein>
<accession>A0A193BTJ3</accession>
<keyword evidence="4" id="KW-1185">Reference proteome</keyword>
<keyword evidence="1" id="KW-0472">Membrane</keyword>
<feature type="transmembrane region" description="Helical" evidence="1">
    <location>
        <begin position="127"/>
        <end position="149"/>
    </location>
</feature>
<dbReference type="InterPro" id="IPR058983">
    <property type="entry name" value="AftB_C"/>
</dbReference>
<keyword evidence="3" id="KW-0808">Transferase</keyword>
<reference evidence="3 4" key="1">
    <citation type="journal article" date="2015" name="Genome Announc.">
        <title>Draft Genome Sequence of Norvancomycin-Producing Strain Amycolatopsis orientalis CPCC200066.</title>
        <authorList>
            <person name="Lei X."/>
            <person name="Yuan F."/>
            <person name="Shi Y."/>
            <person name="Li X."/>
            <person name="Wang L."/>
            <person name="Hong B."/>
        </authorList>
    </citation>
    <scope>NUCLEOTIDE SEQUENCE [LARGE SCALE GENOMIC DNA]</scope>
    <source>
        <strain evidence="3 4">B-37</strain>
    </source>
</reference>
<feature type="transmembrane region" description="Helical" evidence="1">
    <location>
        <begin position="69"/>
        <end position="94"/>
    </location>
</feature>
<dbReference type="GO" id="GO:0016740">
    <property type="term" value="F:transferase activity"/>
    <property type="evidence" value="ECO:0007669"/>
    <property type="project" value="UniProtKB-KW"/>
</dbReference>
<feature type="transmembrane region" description="Helical" evidence="1">
    <location>
        <begin position="203"/>
        <end position="223"/>
    </location>
</feature>
<evidence type="ECO:0000256" key="1">
    <source>
        <dbReference type="SAM" id="Phobius"/>
    </source>
</evidence>
<evidence type="ECO:0000313" key="4">
    <source>
        <dbReference type="Proteomes" id="UP000093695"/>
    </source>
</evidence>
<keyword evidence="1" id="KW-0812">Transmembrane</keyword>
<gene>
    <name evidence="3" type="ORF">SD37_07555</name>
</gene>
<organism evidence="3 4">
    <name type="scientific">Amycolatopsis orientalis</name>
    <name type="common">Nocardia orientalis</name>
    <dbReference type="NCBI Taxonomy" id="31958"/>
    <lineage>
        <taxon>Bacteria</taxon>
        <taxon>Bacillati</taxon>
        <taxon>Actinomycetota</taxon>
        <taxon>Actinomycetes</taxon>
        <taxon>Pseudonocardiales</taxon>
        <taxon>Pseudonocardiaceae</taxon>
        <taxon>Amycolatopsis</taxon>
    </lineage>
</organism>
<feature type="transmembrane region" description="Helical" evidence="1">
    <location>
        <begin position="156"/>
        <end position="173"/>
    </location>
</feature>
<feature type="domain" description="Terminal beta-(1-&gt;2)-arabinofuranosyltransferase C-terminal" evidence="2">
    <location>
        <begin position="390"/>
        <end position="543"/>
    </location>
</feature>
<evidence type="ECO:0000259" key="2">
    <source>
        <dbReference type="Pfam" id="PF26371"/>
    </source>
</evidence>
<sequence>MWNWGVMAATLVAFVFLAWQRRWMSDDGLIVLRTVRQILAGNGPVFNVGERVEANTSTLWTAVLVLVGWIPGISLEWIAVLVGLVFSAGGLFLGLDGARRLAGPAASTFVFPAGALVVLALPPFRDFATSGLETGLIGLWLGGTWWLLVRRGTERPFGPVWSTAVVIGLGPLVRPDLALFSLTAMAGLLVLTWRGWRHTLVPLAAAAVLPASYQVFRMGYYGLITPNTALVKEASEALWDSGWAYFGDFTDPYLLWIPIAGCLLAGVTLIWRKSVNRQIVVLVAVPLAGAVMLAAYVVRVGGDFMHGRMLLPATFCLLLPVMAIRVTRLTFVPVVAVAVWAVVAGGWLRTPYAGLEEPIDEREVIADERAAYVAASGTEYPILARDFRLFVEMADDARRQLAAQQAPAVHVDAPPTGWVAYPSANGRDVLSYFNIGGPGMLLPLDVWVHDPIGLANPVAAHSTTVPGRRIGHSKFAGSNWEVAGLAEGPTEDLAARGQYKQDNLDAIRRTLACSHTQEMLDSVRAPLTFERFWDNLIHSVGRSGLRYDRNPDKAQVCG</sequence>
<dbReference type="EMBL" id="CP016174">
    <property type="protein sequence ID" value="ANN15527.1"/>
    <property type="molecule type" value="Genomic_DNA"/>
</dbReference>
<name>A0A193BTJ3_AMYOR</name>
<feature type="transmembrane region" description="Helical" evidence="1">
    <location>
        <begin position="279"/>
        <end position="298"/>
    </location>
</feature>
<dbReference type="Pfam" id="PF26371">
    <property type="entry name" value="AftB_C"/>
    <property type="match status" value="1"/>
</dbReference>
<feature type="transmembrane region" description="Helical" evidence="1">
    <location>
        <begin position="101"/>
        <end position="121"/>
    </location>
</feature>
<dbReference type="STRING" id="31958.SD37_07555"/>
<dbReference type="Proteomes" id="UP000093695">
    <property type="component" value="Chromosome"/>
</dbReference>
<feature type="transmembrane region" description="Helical" evidence="1">
    <location>
        <begin position="179"/>
        <end position="196"/>
    </location>
</feature>
<feature type="transmembrane region" description="Helical" evidence="1">
    <location>
        <begin position="329"/>
        <end position="348"/>
    </location>
</feature>
<dbReference type="KEGG" id="aori:SD37_07555"/>
<dbReference type="AlphaFoldDB" id="A0A193BTJ3"/>
<evidence type="ECO:0000313" key="3">
    <source>
        <dbReference type="EMBL" id="ANN15527.1"/>
    </source>
</evidence>